<dbReference type="Gene3D" id="3.40.50.300">
    <property type="entry name" value="P-loop containing nucleotide triphosphate hydrolases"/>
    <property type="match status" value="1"/>
</dbReference>
<keyword evidence="3" id="KW-0067">ATP-binding</keyword>
<dbReference type="SUPFAM" id="SSF52540">
    <property type="entry name" value="P-loop containing nucleoside triphosphate hydrolases"/>
    <property type="match status" value="1"/>
</dbReference>
<dbReference type="GO" id="GO:0005524">
    <property type="term" value="F:ATP binding"/>
    <property type="evidence" value="ECO:0007669"/>
    <property type="project" value="UniProtKB-KW"/>
</dbReference>
<dbReference type="GO" id="GO:0008094">
    <property type="term" value="F:ATP-dependent activity, acting on DNA"/>
    <property type="evidence" value="ECO:0007669"/>
    <property type="project" value="TreeGrafter"/>
</dbReference>
<evidence type="ECO:0000313" key="4">
    <source>
        <dbReference type="EMBL" id="JAP11419.1"/>
    </source>
</evidence>
<reference evidence="4" key="1">
    <citation type="submission" date="2015-12" db="EMBL/GenBank/DDBJ databases">
        <title>Gene expression during late stages of embryo sac development: a critical building block for successful pollen-pistil interactions.</title>
        <authorList>
            <person name="Liu Y."/>
            <person name="Joly V."/>
            <person name="Sabar M."/>
            <person name="Matton D.P."/>
        </authorList>
    </citation>
    <scope>NUCLEOTIDE SEQUENCE</scope>
</reference>
<dbReference type="PANTHER" id="PTHR45626">
    <property type="entry name" value="TRANSCRIPTION TERMINATION FACTOR 2-RELATED"/>
    <property type="match status" value="1"/>
</dbReference>
<keyword evidence="2" id="KW-0378">Hydrolase</keyword>
<accession>A0A0V0GW60</accession>
<dbReference type="GO" id="GO:0006289">
    <property type="term" value="P:nucleotide-excision repair"/>
    <property type="evidence" value="ECO:0007669"/>
    <property type="project" value="TreeGrafter"/>
</dbReference>
<evidence type="ECO:0000256" key="2">
    <source>
        <dbReference type="ARBA" id="ARBA00022801"/>
    </source>
</evidence>
<dbReference type="GO" id="GO:0016787">
    <property type="term" value="F:hydrolase activity"/>
    <property type="evidence" value="ECO:0007669"/>
    <property type="project" value="UniProtKB-KW"/>
</dbReference>
<dbReference type="InterPro" id="IPR050628">
    <property type="entry name" value="SNF2_RAD54_helicase_TF"/>
</dbReference>
<proteinExistence type="predicted"/>
<organism evidence="4">
    <name type="scientific">Solanum chacoense</name>
    <name type="common">Chaco potato</name>
    <dbReference type="NCBI Taxonomy" id="4108"/>
    <lineage>
        <taxon>Eukaryota</taxon>
        <taxon>Viridiplantae</taxon>
        <taxon>Streptophyta</taxon>
        <taxon>Embryophyta</taxon>
        <taxon>Tracheophyta</taxon>
        <taxon>Spermatophyta</taxon>
        <taxon>Magnoliopsida</taxon>
        <taxon>eudicotyledons</taxon>
        <taxon>Gunneridae</taxon>
        <taxon>Pentapetalae</taxon>
        <taxon>asterids</taxon>
        <taxon>lamiids</taxon>
        <taxon>Solanales</taxon>
        <taxon>Solanaceae</taxon>
        <taxon>Solanoideae</taxon>
        <taxon>Solaneae</taxon>
        <taxon>Solanum</taxon>
    </lineage>
</organism>
<keyword evidence="1" id="KW-0547">Nucleotide-binding</keyword>
<dbReference type="InterPro" id="IPR027417">
    <property type="entry name" value="P-loop_NTPase"/>
</dbReference>
<protein>
    <submittedName>
        <fullName evidence="4">Putative ovule protein</fullName>
    </submittedName>
</protein>
<dbReference type="AlphaFoldDB" id="A0A0V0GW60"/>
<dbReference type="GO" id="GO:0005634">
    <property type="term" value="C:nucleus"/>
    <property type="evidence" value="ECO:0007669"/>
    <property type="project" value="TreeGrafter"/>
</dbReference>
<dbReference type="EMBL" id="GEDG01031361">
    <property type="protein sequence ID" value="JAP11419.1"/>
    <property type="molecule type" value="Transcribed_RNA"/>
</dbReference>
<evidence type="ECO:0000256" key="1">
    <source>
        <dbReference type="ARBA" id="ARBA00022741"/>
    </source>
</evidence>
<name>A0A0V0GW60_SOLCH</name>
<sequence>MDPCLNPDAEQQAQDRVHRIGQHKPVRIVRFIIKDSIEETILESQEKKKYLQRMISHSFEAWNKLAFE</sequence>
<dbReference type="PANTHER" id="PTHR45626:SF20">
    <property type="entry name" value="ATP-DEPENDENT HELICASE RHP16-LIKE"/>
    <property type="match status" value="1"/>
</dbReference>
<evidence type="ECO:0000256" key="3">
    <source>
        <dbReference type="ARBA" id="ARBA00022840"/>
    </source>
</evidence>